<dbReference type="GeneID" id="94197018"/>
<dbReference type="EMBL" id="BPLF01000005">
    <property type="protein sequence ID" value="GIX65537.1"/>
    <property type="molecule type" value="Genomic_DNA"/>
</dbReference>
<dbReference type="InterPro" id="IPR010884">
    <property type="entry name" value="6_CYS_dom"/>
</dbReference>
<accession>A0AAV4M0F5</accession>
<gene>
    <name evidence="9" type="ORF">BcabD6B2_49720</name>
</gene>
<keyword evidence="10" id="KW-1185">Reference proteome</keyword>
<dbReference type="GO" id="GO:0009986">
    <property type="term" value="C:cell surface"/>
    <property type="evidence" value="ECO:0007669"/>
    <property type="project" value="UniProtKB-SubCell"/>
</dbReference>
<keyword evidence="5" id="KW-0472">Membrane</keyword>
<sequence length="964" mass="107207">MEVYRIISLALLAYHLRPGLNVTGKSISYDMGEYKSLLVEGEVNVKVALLSKGDILKIKCPRNVNEIDLDLFPNERRNSGRGGISVYATVNGVYDSVDIDDILMSGSETKNIKLQYKPNYSSLVVDMNTNPSLLRSDITSFDVHCSSEDYKDTVAEVLPECMLRHPIWRNESFKCPCTGCGRSSAPMLGIVRVKLTNVPRVLQGCGTFAVPLLMGGSESSADGKRSCTVDVMETPDIGFACSGHIEPARCPEQMYDSATDQLMSVPFKVDVTPTEYDGHMLLKMRCFDPSTDKTNAVITIKNQQEYVCDLSARLAEHMEKPIVGDWCDVVLQPESSVTIMFPVDDKESMELETPSGSASNRSLTPTRLSVETLSRVICNNALHYTTVTLESLGLASLVTVDDSLIDIGVVTIKYSVAESANEVTKPTSLYYKYQMDSPIKISDAYSITGTVKVTLNPNVEKKRIYRPSSHLRSGDAASVTSSQSGVSLLSLSTVLESELLPPKVYTYSADLSKKAEIRCTGNERLVPNNCHISAFDHSRHSVISFPEGVSAHPHGSESKSSDITVVDIVTRPFSFSCSCVDQSGIETKRVIYNDTFIQYFMRGRSTDHLSPFIAVPRVEMFSTRGEDLSSFTEISITTPVEFREPIRPAIGDKTVLLCTPPERFASVTPFPATSTSKTFKASPYTTLEGVRSRHQQVLVTEEDDISMSQALWLPLVDQKSVLDVISNGDEHILKPVSLNDLMITRDGFSISNDRKIDDNHIDRSEIVIRYPESAIVLSKRDAEEVTFYHICGSVSPARYDDTSSQATFAQELDEKKQVRSMEVWDIVKVIIPTTDPYVHGCGVPSDTGSLFRPETETIYDTEGKRIGCEVDLNYVRRAGFYCPLPYRTDPPNCRPSRGDYVSNMERLIGRTFGVYRSNNFIIFTQKKFGFLRRLLSKLVDPRHFLCLCVTDMGTVVSTIQIKYN</sequence>
<evidence type="ECO:0000256" key="4">
    <source>
        <dbReference type="ARBA" id="ARBA00022729"/>
    </source>
</evidence>
<dbReference type="GO" id="GO:0005886">
    <property type="term" value="C:plasma membrane"/>
    <property type="evidence" value="ECO:0007669"/>
    <property type="project" value="UniProtKB-SubCell"/>
</dbReference>
<evidence type="ECO:0000256" key="6">
    <source>
        <dbReference type="ARBA" id="ARBA00023157"/>
    </source>
</evidence>
<name>A0AAV4M0F5_BABCB</name>
<evidence type="ECO:0000256" key="7">
    <source>
        <dbReference type="ARBA" id="ARBA00023180"/>
    </source>
</evidence>
<dbReference type="RefSeq" id="XP_067717606.1">
    <property type="nucleotide sequence ID" value="XM_067861505.1"/>
</dbReference>
<protein>
    <submittedName>
        <fullName evidence="9">Membrane protein, putative</fullName>
    </submittedName>
</protein>
<dbReference type="Gene3D" id="2.60.40.2860">
    <property type="match status" value="1"/>
</dbReference>
<evidence type="ECO:0000259" key="8">
    <source>
        <dbReference type="PROSITE" id="PS51701"/>
    </source>
</evidence>
<dbReference type="PROSITE" id="PS51701">
    <property type="entry name" value="6_CYS"/>
    <property type="match status" value="1"/>
</dbReference>
<comment type="caution">
    <text evidence="9">The sequence shown here is derived from an EMBL/GenBank/DDBJ whole genome shotgun (WGS) entry which is preliminary data.</text>
</comment>
<comment type="subcellular location">
    <subcellularLocation>
        <location evidence="1">Cell membrane</location>
    </subcellularLocation>
    <subcellularLocation>
        <location evidence="2">Cell surface</location>
    </subcellularLocation>
</comment>
<organism evidence="9 10">
    <name type="scientific">Babesia caballi</name>
    <dbReference type="NCBI Taxonomy" id="5871"/>
    <lineage>
        <taxon>Eukaryota</taxon>
        <taxon>Sar</taxon>
        <taxon>Alveolata</taxon>
        <taxon>Apicomplexa</taxon>
        <taxon>Aconoidasida</taxon>
        <taxon>Piroplasmida</taxon>
        <taxon>Babesiidae</taxon>
        <taxon>Babesia</taxon>
    </lineage>
</organism>
<evidence type="ECO:0000256" key="5">
    <source>
        <dbReference type="ARBA" id="ARBA00023136"/>
    </source>
</evidence>
<dbReference type="Proteomes" id="UP001497744">
    <property type="component" value="Unassembled WGS sequence"/>
</dbReference>
<feature type="domain" description="6-Cys" evidence="8">
    <location>
        <begin position="837"/>
        <end position="964"/>
    </location>
</feature>
<evidence type="ECO:0000313" key="9">
    <source>
        <dbReference type="EMBL" id="GIX65537.1"/>
    </source>
</evidence>
<evidence type="ECO:0000313" key="10">
    <source>
        <dbReference type="Proteomes" id="UP001497744"/>
    </source>
</evidence>
<dbReference type="AlphaFoldDB" id="A0AAV4M0F5"/>
<proteinExistence type="predicted"/>
<evidence type="ECO:0000256" key="1">
    <source>
        <dbReference type="ARBA" id="ARBA00004236"/>
    </source>
</evidence>
<keyword evidence="6" id="KW-1015">Disulfide bond</keyword>
<reference evidence="9 10" key="1">
    <citation type="submission" date="2021-06" db="EMBL/GenBank/DDBJ databases">
        <title>Genome sequence of Babesia caballi.</title>
        <authorList>
            <person name="Yamagishi J."/>
            <person name="Kidaka T."/>
            <person name="Ochi A."/>
        </authorList>
    </citation>
    <scope>NUCLEOTIDE SEQUENCE [LARGE SCALE GENOMIC DNA]</scope>
    <source>
        <strain evidence="9">USDA-D6B2</strain>
    </source>
</reference>
<dbReference type="InterPro" id="IPR038160">
    <property type="entry name" value="6_CYS_dom_sf"/>
</dbReference>
<evidence type="ECO:0000256" key="3">
    <source>
        <dbReference type="ARBA" id="ARBA00022475"/>
    </source>
</evidence>
<evidence type="ECO:0000256" key="2">
    <source>
        <dbReference type="ARBA" id="ARBA00004241"/>
    </source>
</evidence>
<keyword evidence="7" id="KW-0325">Glycoprotein</keyword>
<keyword evidence="4" id="KW-0732">Signal</keyword>
<keyword evidence="3" id="KW-1003">Cell membrane</keyword>